<reference evidence="8 11" key="3">
    <citation type="submission" date="2018-07" db="EMBL/GenBank/DDBJ databases">
        <title>Genome sequence of extremly halophilic archaeon Halopelagius longus strain BC12-B1.</title>
        <authorList>
            <person name="Zhang X."/>
        </authorList>
    </citation>
    <scope>NUCLEOTIDE SEQUENCE [LARGE SCALE GENOMIC DNA]</scope>
    <source>
        <strain evidence="8 11">BC12-B1</strain>
    </source>
</reference>
<dbReference type="OrthoDB" id="40089at2157"/>
<dbReference type="Proteomes" id="UP000199289">
    <property type="component" value="Unassembled WGS sequence"/>
</dbReference>
<name>A0A1H1DR44_9EURY</name>
<dbReference type="InterPro" id="IPR002397">
    <property type="entry name" value="Cyt_P450_B"/>
</dbReference>
<comment type="similarity">
    <text evidence="1 7">Belongs to the cytochrome P450 family.</text>
</comment>
<dbReference type="EMBL" id="FNKQ01000003">
    <property type="protein sequence ID" value="SDQ78708.1"/>
    <property type="molecule type" value="Genomic_DNA"/>
</dbReference>
<evidence type="ECO:0000256" key="6">
    <source>
        <dbReference type="ARBA" id="ARBA00023033"/>
    </source>
</evidence>
<evidence type="ECO:0000313" key="10">
    <source>
        <dbReference type="Proteomes" id="UP000199289"/>
    </source>
</evidence>
<dbReference type="PANTHER" id="PTHR46696:SF1">
    <property type="entry name" value="CYTOCHROME P450 YJIB-RELATED"/>
    <property type="match status" value="1"/>
</dbReference>
<dbReference type="InterPro" id="IPR017972">
    <property type="entry name" value="Cyt_P450_CS"/>
</dbReference>
<dbReference type="PROSITE" id="PS00086">
    <property type="entry name" value="CYTOCHROME_P450"/>
    <property type="match status" value="1"/>
</dbReference>
<dbReference type="PRINTS" id="PR00359">
    <property type="entry name" value="BP450"/>
</dbReference>
<evidence type="ECO:0000256" key="3">
    <source>
        <dbReference type="ARBA" id="ARBA00022723"/>
    </source>
</evidence>
<keyword evidence="6 7" id="KW-0503">Monooxygenase</keyword>
<reference evidence="10" key="1">
    <citation type="submission" date="2016-10" db="EMBL/GenBank/DDBJ databases">
        <authorList>
            <person name="Varghese N."/>
            <person name="Submissions S."/>
        </authorList>
    </citation>
    <scope>NUCLEOTIDE SEQUENCE [LARGE SCALE GENOMIC DNA]</scope>
    <source>
        <strain evidence="10">CGMCC 1.12397</strain>
    </source>
</reference>
<dbReference type="Proteomes" id="UP000255421">
    <property type="component" value="Unassembled WGS sequence"/>
</dbReference>
<evidence type="ECO:0000256" key="2">
    <source>
        <dbReference type="ARBA" id="ARBA00022617"/>
    </source>
</evidence>
<evidence type="ECO:0000256" key="1">
    <source>
        <dbReference type="ARBA" id="ARBA00010617"/>
    </source>
</evidence>
<dbReference type="Gene3D" id="1.10.630.10">
    <property type="entry name" value="Cytochrome P450"/>
    <property type="match status" value="1"/>
</dbReference>
<keyword evidence="2 7" id="KW-0349">Heme</keyword>
<keyword evidence="5 7" id="KW-0408">Iron</keyword>
<sequence length="409" mass="46428">MQSSGSAVGVGQAPEAIRSRERQLSPFEWYAEMRQKTPVCYDEQRETWDVFRYEDVNHVLKNHDAFTANRTLEDNESSNGGSDEMPMLQTMITTDPPEHNRLRGFIDEQFQPGAIREYQPQVEKVTAELLDDLENKQQFDFVDEFAVPVPVIVIAELLGIPADRREQFKEWSDALVARPEDDTEEEIQRVQRGQQQAQQEMGRYFAKLLEERRGGDGDDLVTLAANAEDLSRGEKVGFCILLLLAGNITTTNLLTNTIWSFEEEGIINDVRTGAIDHEQAIEEVLRYRSPIQSLKRIATENVELNGQQIQTGDVLTLWLGAVNRDPEIFDDPEKFRPERGPNRHIAFGTGVHFCLGAHLARMEADVAIEQLLERFDRLDADLSDLQPLSSLYGLESLPCEVSVNAHSER</sequence>
<dbReference type="GO" id="GO:0004497">
    <property type="term" value="F:monooxygenase activity"/>
    <property type="evidence" value="ECO:0007669"/>
    <property type="project" value="UniProtKB-KW"/>
</dbReference>
<evidence type="ECO:0000256" key="7">
    <source>
        <dbReference type="RuleBase" id="RU000461"/>
    </source>
</evidence>
<dbReference type="PANTHER" id="PTHR46696">
    <property type="entry name" value="P450, PUTATIVE (EUROFUNG)-RELATED"/>
    <property type="match status" value="1"/>
</dbReference>
<dbReference type="InterPro" id="IPR001128">
    <property type="entry name" value="Cyt_P450"/>
</dbReference>
<dbReference type="FunFam" id="1.10.630.10:FF:000018">
    <property type="entry name" value="Cytochrome P450 monooxygenase"/>
    <property type="match status" value="1"/>
</dbReference>
<dbReference type="SUPFAM" id="SSF48264">
    <property type="entry name" value="Cytochrome P450"/>
    <property type="match status" value="1"/>
</dbReference>
<dbReference type="GO" id="GO:0005506">
    <property type="term" value="F:iron ion binding"/>
    <property type="evidence" value="ECO:0007669"/>
    <property type="project" value="InterPro"/>
</dbReference>
<dbReference type="RefSeq" id="WP_092537869.1">
    <property type="nucleotide sequence ID" value="NZ_FNKQ01000003.1"/>
</dbReference>
<dbReference type="AlphaFoldDB" id="A0A1H1DR44"/>
<gene>
    <name evidence="8" type="ORF">DWB78_06660</name>
    <name evidence="9" type="ORF">SAMN05216278_2530</name>
</gene>
<protein>
    <submittedName>
        <fullName evidence="9">Cytochrome P450</fullName>
    </submittedName>
</protein>
<reference evidence="9" key="2">
    <citation type="submission" date="2016-10" db="EMBL/GenBank/DDBJ databases">
        <authorList>
            <person name="de Groot N.N."/>
        </authorList>
    </citation>
    <scope>NUCLEOTIDE SEQUENCE [LARGE SCALE GENOMIC DNA]</scope>
    <source>
        <strain evidence="9">CGMCC 1.12397</strain>
    </source>
</reference>
<keyword evidence="11" id="KW-1185">Reference proteome</keyword>
<evidence type="ECO:0000313" key="11">
    <source>
        <dbReference type="Proteomes" id="UP000255421"/>
    </source>
</evidence>
<organism evidence="9 10">
    <name type="scientific">Halopelagius longus</name>
    <dbReference type="NCBI Taxonomy" id="1236180"/>
    <lineage>
        <taxon>Archaea</taxon>
        <taxon>Methanobacteriati</taxon>
        <taxon>Methanobacteriota</taxon>
        <taxon>Stenosarchaea group</taxon>
        <taxon>Halobacteria</taxon>
        <taxon>Halobacteriales</taxon>
        <taxon>Haloferacaceae</taxon>
    </lineage>
</organism>
<evidence type="ECO:0000313" key="8">
    <source>
        <dbReference type="EMBL" id="RDI71428.1"/>
    </source>
</evidence>
<evidence type="ECO:0000313" key="9">
    <source>
        <dbReference type="EMBL" id="SDQ78708.1"/>
    </source>
</evidence>
<evidence type="ECO:0000256" key="4">
    <source>
        <dbReference type="ARBA" id="ARBA00023002"/>
    </source>
</evidence>
<proteinExistence type="inferred from homology"/>
<dbReference type="InterPro" id="IPR036396">
    <property type="entry name" value="Cyt_P450_sf"/>
</dbReference>
<evidence type="ECO:0000256" key="5">
    <source>
        <dbReference type="ARBA" id="ARBA00023004"/>
    </source>
</evidence>
<dbReference type="EMBL" id="QQST01000001">
    <property type="protein sequence ID" value="RDI71428.1"/>
    <property type="molecule type" value="Genomic_DNA"/>
</dbReference>
<dbReference type="GO" id="GO:0016705">
    <property type="term" value="F:oxidoreductase activity, acting on paired donors, with incorporation or reduction of molecular oxygen"/>
    <property type="evidence" value="ECO:0007669"/>
    <property type="project" value="InterPro"/>
</dbReference>
<keyword evidence="4 7" id="KW-0560">Oxidoreductase</keyword>
<dbReference type="GO" id="GO:0020037">
    <property type="term" value="F:heme binding"/>
    <property type="evidence" value="ECO:0007669"/>
    <property type="project" value="InterPro"/>
</dbReference>
<keyword evidence="3 7" id="KW-0479">Metal-binding</keyword>
<accession>A0A1H1DR44</accession>
<dbReference type="Pfam" id="PF00067">
    <property type="entry name" value="p450"/>
    <property type="match status" value="2"/>
</dbReference>